<dbReference type="GO" id="GO:0005524">
    <property type="term" value="F:ATP binding"/>
    <property type="evidence" value="ECO:0007669"/>
    <property type="project" value="UniProtKB-KW"/>
</dbReference>
<gene>
    <name evidence="6" type="ORF">C1J01_38525</name>
</gene>
<dbReference type="RefSeq" id="WP_111183908.1">
    <property type="nucleotide sequence ID" value="NZ_POUD01000259.1"/>
</dbReference>
<evidence type="ECO:0000313" key="6">
    <source>
        <dbReference type="EMBL" id="PZG08805.1"/>
    </source>
</evidence>
<dbReference type="PANTHER" id="PTHR43776">
    <property type="entry name" value="TRANSPORT ATP-BINDING PROTEIN"/>
    <property type="match status" value="1"/>
</dbReference>
<evidence type="ECO:0000313" key="7">
    <source>
        <dbReference type="Proteomes" id="UP000249304"/>
    </source>
</evidence>
<protein>
    <submittedName>
        <fullName evidence="6">ABC transporter ATP-binding protein</fullName>
    </submittedName>
</protein>
<dbReference type="OrthoDB" id="2986442at2"/>
<organism evidence="6 7">
    <name type="scientific">Nonomuraea aridisoli</name>
    <dbReference type="NCBI Taxonomy" id="2070368"/>
    <lineage>
        <taxon>Bacteria</taxon>
        <taxon>Bacillati</taxon>
        <taxon>Actinomycetota</taxon>
        <taxon>Actinomycetes</taxon>
        <taxon>Streptosporangiales</taxon>
        <taxon>Streptosporangiaceae</taxon>
        <taxon>Nonomuraea</taxon>
    </lineage>
</organism>
<name>A0A2W2DUL2_9ACTN</name>
<reference evidence="6 7" key="1">
    <citation type="submission" date="2018-01" db="EMBL/GenBank/DDBJ databases">
        <title>Draft genome sequence of Nonomuraea sp. KC333.</title>
        <authorList>
            <person name="Sahin N."/>
            <person name="Saygin H."/>
            <person name="Ay H."/>
        </authorList>
    </citation>
    <scope>NUCLEOTIDE SEQUENCE [LARGE SCALE GENOMIC DNA]</scope>
    <source>
        <strain evidence="6 7">KC333</strain>
    </source>
</reference>
<dbReference type="NCBIfam" id="TIGR01727">
    <property type="entry name" value="oligo_HPY"/>
    <property type="match status" value="1"/>
</dbReference>
<evidence type="ECO:0000259" key="5">
    <source>
        <dbReference type="PROSITE" id="PS50893"/>
    </source>
</evidence>
<accession>A0A2W2DUL2</accession>
<dbReference type="Pfam" id="PF00005">
    <property type="entry name" value="ABC_tran"/>
    <property type="match status" value="1"/>
</dbReference>
<keyword evidence="2" id="KW-0813">Transport</keyword>
<dbReference type="InterPro" id="IPR050319">
    <property type="entry name" value="ABC_transp_ATP-bind"/>
</dbReference>
<dbReference type="GO" id="GO:0016887">
    <property type="term" value="F:ATP hydrolysis activity"/>
    <property type="evidence" value="ECO:0007669"/>
    <property type="project" value="InterPro"/>
</dbReference>
<dbReference type="InterPro" id="IPR027417">
    <property type="entry name" value="P-loop_NTPase"/>
</dbReference>
<dbReference type="InterPro" id="IPR017871">
    <property type="entry name" value="ABC_transporter-like_CS"/>
</dbReference>
<evidence type="ECO:0000256" key="2">
    <source>
        <dbReference type="ARBA" id="ARBA00022448"/>
    </source>
</evidence>
<comment type="caution">
    <text evidence="6">The sequence shown here is derived from an EMBL/GenBank/DDBJ whole genome shotgun (WGS) entry which is preliminary data.</text>
</comment>
<dbReference type="InterPro" id="IPR013563">
    <property type="entry name" value="Oligopep_ABC_C"/>
</dbReference>
<dbReference type="SMART" id="SM00382">
    <property type="entry name" value="AAA"/>
    <property type="match status" value="1"/>
</dbReference>
<evidence type="ECO:0000256" key="3">
    <source>
        <dbReference type="ARBA" id="ARBA00022741"/>
    </source>
</evidence>
<dbReference type="GO" id="GO:0055085">
    <property type="term" value="P:transmembrane transport"/>
    <property type="evidence" value="ECO:0007669"/>
    <property type="project" value="UniProtKB-ARBA"/>
</dbReference>
<dbReference type="CDD" id="cd03257">
    <property type="entry name" value="ABC_NikE_OppD_transporters"/>
    <property type="match status" value="1"/>
</dbReference>
<proteinExistence type="inferred from homology"/>
<dbReference type="InterPro" id="IPR003439">
    <property type="entry name" value="ABC_transporter-like_ATP-bd"/>
</dbReference>
<dbReference type="InterPro" id="IPR003593">
    <property type="entry name" value="AAA+_ATPase"/>
</dbReference>
<keyword evidence="3" id="KW-0547">Nucleotide-binding</keyword>
<dbReference type="FunFam" id="3.40.50.300:FF:000016">
    <property type="entry name" value="Oligopeptide ABC transporter ATP-binding component"/>
    <property type="match status" value="1"/>
</dbReference>
<feature type="domain" description="ABC transporter" evidence="5">
    <location>
        <begin position="4"/>
        <end position="241"/>
    </location>
</feature>
<keyword evidence="4 6" id="KW-0067">ATP-binding</keyword>
<dbReference type="Proteomes" id="UP000249304">
    <property type="component" value="Unassembled WGS sequence"/>
</dbReference>
<sequence length="302" mass="32252">MTLLSIDDLVVEHRSPGRPVVRAVAGASLTVGPGEVVGLVGESGCGKSTLARAVCGLNPITEGSITFDGEPVTPLGLRRRRLTGIQMVFQDPYASLNPRRRVGDQIADGLRTVRDTATSPADLLERVGLPREFAGRHPHEFSGGQRQRVAIARALAARPRLLIGDEPISALDASAQAQVARLMRDLAVESGAGLLFISHDLSVVRLIADRIVVMYLGRIVEVGDTAEVWADPRHPYTRALLGAVPKPDGLGVLPAELPGDVPDPANPPGGCRFHPRCPLVMDVCREKDPGFGPVACWLHEPK</sequence>
<dbReference type="PROSITE" id="PS00211">
    <property type="entry name" value="ABC_TRANSPORTER_1"/>
    <property type="match status" value="1"/>
</dbReference>
<dbReference type="Pfam" id="PF08352">
    <property type="entry name" value="oligo_HPY"/>
    <property type="match status" value="1"/>
</dbReference>
<dbReference type="PROSITE" id="PS50893">
    <property type="entry name" value="ABC_TRANSPORTER_2"/>
    <property type="match status" value="1"/>
</dbReference>
<keyword evidence="7" id="KW-1185">Reference proteome</keyword>
<dbReference type="GO" id="GO:0015833">
    <property type="term" value="P:peptide transport"/>
    <property type="evidence" value="ECO:0007669"/>
    <property type="project" value="InterPro"/>
</dbReference>
<evidence type="ECO:0000256" key="1">
    <source>
        <dbReference type="ARBA" id="ARBA00005417"/>
    </source>
</evidence>
<dbReference type="SUPFAM" id="SSF52540">
    <property type="entry name" value="P-loop containing nucleoside triphosphate hydrolases"/>
    <property type="match status" value="1"/>
</dbReference>
<dbReference type="AlphaFoldDB" id="A0A2W2DUL2"/>
<dbReference type="PANTHER" id="PTHR43776:SF7">
    <property type="entry name" value="D,D-DIPEPTIDE TRANSPORT ATP-BINDING PROTEIN DDPF-RELATED"/>
    <property type="match status" value="1"/>
</dbReference>
<evidence type="ECO:0000256" key="4">
    <source>
        <dbReference type="ARBA" id="ARBA00022840"/>
    </source>
</evidence>
<comment type="similarity">
    <text evidence="1">Belongs to the ABC transporter superfamily.</text>
</comment>
<dbReference type="Gene3D" id="3.40.50.300">
    <property type="entry name" value="P-loop containing nucleotide triphosphate hydrolases"/>
    <property type="match status" value="1"/>
</dbReference>
<dbReference type="EMBL" id="POUD01000259">
    <property type="protein sequence ID" value="PZG08805.1"/>
    <property type="molecule type" value="Genomic_DNA"/>
</dbReference>